<dbReference type="Gene3D" id="3.40.50.2300">
    <property type="match status" value="1"/>
</dbReference>
<evidence type="ECO:0000313" key="3">
    <source>
        <dbReference type="EMBL" id="MBR9971925.1"/>
    </source>
</evidence>
<dbReference type="Proteomes" id="UP000680714">
    <property type="component" value="Unassembled WGS sequence"/>
</dbReference>
<keyword evidence="4" id="KW-1185">Reference proteome</keyword>
<feature type="domain" description="Response regulatory" evidence="2">
    <location>
        <begin position="9"/>
        <end position="128"/>
    </location>
</feature>
<comment type="caution">
    <text evidence="1">Lacks conserved residue(s) required for the propagation of feature annotation.</text>
</comment>
<accession>A0ABS5IBZ9</accession>
<evidence type="ECO:0000256" key="1">
    <source>
        <dbReference type="PROSITE-ProRule" id="PRU00169"/>
    </source>
</evidence>
<reference evidence="3 4" key="1">
    <citation type="submission" date="2021-04" db="EMBL/GenBank/DDBJ databases">
        <title>Magnetospirillum sulfuroxidans sp. nov., a facultative chemolithoautotrophic sulfur-oxidizing alphaproteobacterium isolated from freshwater sediment and proposals for Paramagetospirillum gen. nov., and Magnetospirillaceae fam. nov.</title>
        <authorList>
            <person name="Koziaeva V."/>
            <person name="Geelhoed J.S."/>
            <person name="Sorokin D.Y."/>
            <person name="Grouzdev D.S."/>
        </authorList>
    </citation>
    <scope>NUCLEOTIDE SEQUENCE [LARGE SCALE GENOMIC DNA]</scope>
    <source>
        <strain evidence="3 4">J10</strain>
    </source>
</reference>
<sequence>MQGSLENIRLVIADPNPLVRTGLKGALFAMGFRAVSDTASYIKLHDLIERDSIDLLIASTELEGNDVGFLVKEMRDQRLGANPFPVVISLLSRPEPDYVKRIIDAGCDDLLLMPLSPDQLILRIEKLTRTRKPFVVTHDYTGPDRRAKQRTFDNHSAPMLEVPNPLRVRAETGVDGTRLQRMVSESSATLNRMKIERYAVQIDWLSNHIHGCIRDGRTEDSNALMPHTNRLVHVAEDMIRRMKRSPSEVLTGPVAELLEIAHRLDDAKTEVRFSELEKLNGLAKNLLRSLGAPRPFVAAKTA</sequence>
<proteinExistence type="predicted"/>
<evidence type="ECO:0000313" key="4">
    <source>
        <dbReference type="Proteomes" id="UP000680714"/>
    </source>
</evidence>
<gene>
    <name evidence="3" type="ORF">KEC16_09380</name>
</gene>
<dbReference type="RefSeq" id="WP_211548176.1">
    <property type="nucleotide sequence ID" value="NZ_JAGTUF010000007.1"/>
</dbReference>
<organism evidence="3 4">
    <name type="scientific">Magnetospirillum sulfuroxidans</name>
    <dbReference type="NCBI Taxonomy" id="611300"/>
    <lineage>
        <taxon>Bacteria</taxon>
        <taxon>Pseudomonadati</taxon>
        <taxon>Pseudomonadota</taxon>
        <taxon>Alphaproteobacteria</taxon>
        <taxon>Rhodospirillales</taxon>
        <taxon>Rhodospirillaceae</taxon>
        <taxon>Magnetospirillum</taxon>
    </lineage>
</organism>
<comment type="caution">
    <text evidence="3">The sequence shown here is derived from an EMBL/GenBank/DDBJ whole genome shotgun (WGS) entry which is preliminary data.</text>
</comment>
<protein>
    <submittedName>
        <fullName evidence="3">Response regulator transcription factor</fullName>
    </submittedName>
</protein>
<dbReference type="SUPFAM" id="SSF52172">
    <property type="entry name" value="CheY-like"/>
    <property type="match status" value="1"/>
</dbReference>
<dbReference type="InterPro" id="IPR001789">
    <property type="entry name" value="Sig_transdc_resp-reg_receiver"/>
</dbReference>
<dbReference type="EMBL" id="JAGTUF010000007">
    <property type="protein sequence ID" value="MBR9971925.1"/>
    <property type="molecule type" value="Genomic_DNA"/>
</dbReference>
<dbReference type="PROSITE" id="PS50110">
    <property type="entry name" value="RESPONSE_REGULATORY"/>
    <property type="match status" value="1"/>
</dbReference>
<name>A0ABS5IBZ9_9PROT</name>
<evidence type="ECO:0000259" key="2">
    <source>
        <dbReference type="PROSITE" id="PS50110"/>
    </source>
</evidence>
<dbReference type="InterPro" id="IPR011006">
    <property type="entry name" value="CheY-like_superfamily"/>
</dbReference>